<name>A0A7J6LC87_PEROL</name>
<feature type="compositionally biased region" description="Polar residues" evidence="6">
    <location>
        <begin position="1"/>
        <end position="11"/>
    </location>
</feature>
<evidence type="ECO:0000256" key="2">
    <source>
        <dbReference type="ARBA" id="ARBA00004245"/>
    </source>
</evidence>
<proteinExistence type="predicted"/>
<reference evidence="9 10" key="1">
    <citation type="submission" date="2020-04" db="EMBL/GenBank/DDBJ databases">
        <title>Perkinsus olseni comparative genomics.</title>
        <authorList>
            <person name="Bogema D.R."/>
        </authorList>
    </citation>
    <scope>NUCLEOTIDE SEQUENCE [LARGE SCALE GENOMIC DNA]</scope>
    <source>
        <strain evidence="8">ATCC PRA-179</strain>
        <strain evidence="7">ATCC PRA-31</strain>
    </source>
</reference>
<keyword evidence="4" id="KW-0206">Cytoskeleton</keyword>
<dbReference type="EMBL" id="JABANN010000558">
    <property type="protein sequence ID" value="KAF4656796.1"/>
    <property type="molecule type" value="Genomic_DNA"/>
</dbReference>
<dbReference type="GO" id="GO:0035082">
    <property type="term" value="P:axoneme assembly"/>
    <property type="evidence" value="ECO:0007669"/>
    <property type="project" value="InterPro"/>
</dbReference>
<dbReference type="AlphaFoldDB" id="A0A7J6LC87"/>
<evidence type="ECO:0000256" key="3">
    <source>
        <dbReference type="ARBA" id="ARBA00022490"/>
    </source>
</evidence>
<dbReference type="Pfam" id="PF14892">
    <property type="entry name" value="PIRC1_2"/>
    <property type="match status" value="1"/>
</dbReference>
<dbReference type="InterPro" id="IPR026507">
    <property type="entry name" value="PIRC1/2"/>
</dbReference>
<accession>A0A7J6LC87</accession>
<evidence type="ECO:0000256" key="1">
    <source>
        <dbReference type="ARBA" id="ARBA00004138"/>
    </source>
</evidence>
<dbReference type="Proteomes" id="UP000570595">
    <property type="component" value="Unassembled WGS sequence"/>
</dbReference>
<evidence type="ECO:0000313" key="9">
    <source>
        <dbReference type="Proteomes" id="UP000570595"/>
    </source>
</evidence>
<evidence type="ECO:0000313" key="10">
    <source>
        <dbReference type="Proteomes" id="UP000572268"/>
    </source>
</evidence>
<comment type="subcellular location">
    <subcellularLocation>
        <location evidence="1">Cell projection</location>
        <location evidence="1">Cilium</location>
    </subcellularLocation>
    <subcellularLocation>
        <location evidence="2">Cytoplasm</location>
        <location evidence="2">Cytoskeleton</location>
    </subcellularLocation>
</comment>
<keyword evidence="3" id="KW-0963">Cytoplasm</keyword>
<evidence type="ECO:0000256" key="5">
    <source>
        <dbReference type="ARBA" id="ARBA00023273"/>
    </source>
</evidence>
<feature type="region of interest" description="Disordered" evidence="6">
    <location>
        <begin position="70"/>
        <end position="92"/>
    </location>
</feature>
<sequence length="135" mass="15410">MTAAESSQDSQPDPPALEKFENTDEVTQVKEKATKATELHRKDSGLPPMEINAPIEGELYCKVFYRRTNQSYGSRRPPTHTLYGEKPPNPSAKYGLSNRFTDHLAAAEMYKNRSLNTTVDRGRFMEGTRDWMLRL</sequence>
<comment type="caution">
    <text evidence="7">The sequence shown here is derived from an EMBL/GenBank/DDBJ whole genome shotgun (WGS) entry which is preliminary data.</text>
</comment>
<feature type="region of interest" description="Disordered" evidence="6">
    <location>
        <begin position="1"/>
        <end position="51"/>
    </location>
</feature>
<evidence type="ECO:0000313" key="8">
    <source>
        <dbReference type="EMBL" id="KAF4667005.1"/>
    </source>
</evidence>
<organism evidence="7 10">
    <name type="scientific">Perkinsus olseni</name>
    <name type="common">Perkinsus atlanticus</name>
    <dbReference type="NCBI Taxonomy" id="32597"/>
    <lineage>
        <taxon>Eukaryota</taxon>
        <taxon>Sar</taxon>
        <taxon>Alveolata</taxon>
        <taxon>Perkinsozoa</taxon>
        <taxon>Perkinsea</taxon>
        <taxon>Perkinsida</taxon>
        <taxon>Perkinsidae</taxon>
        <taxon>Perkinsus</taxon>
    </lineage>
</organism>
<dbReference type="EMBL" id="JABAHT010000062">
    <property type="protein sequence ID" value="KAF4667005.1"/>
    <property type="molecule type" value="Genomic_DNA"/>
</dbReference>
<protein>
    <submittedName>
        <fullName evidence="7">Uncharacterized protein</fullName>
    </submittedName>
</protein>
<feature type="compositionally biased region" description="Basic and acidic residues" evidence="6">
    <location>
        <begin position="16"/>
        <end position="44"/>
    </location>
</feature>
<evidence type="ECO:0000256" key="6">
    <source>
        <dbReference type="SAM" id="MobiDB-lite"/>
    </source>
</evidence>
<evidence type="ECO:0000256" key="4">
    <source>
        <dbReference type="ARBA" id="ARBA00023212"/>
    </source>
</evidence>
<dbReference type="OrthoDB" id="410747at2759"/>
<dbReference type="Proteomes" id="UP000572268">
    <property type="component" value="Unassembled WGS sequence"/>
</dbReference>
<dbReference type="GO" id="GO:0005879">
    <property type="term" value="C:axonemal microtubule"/>
    <property type="evidence" value="ECO:0007669"/>
    <property type="project" value="InterPro"/>
</dbReference>
<gene>
    <name evidence="7" type="ORF">FOL46_007667</name>
    <name evidence="8" type="ORF">FOZ61_008973</name>
</gene>
<evidence type="ECO:0000313" key="7">
    <source>
        <dbReference type="EMBL" id="KAF4656796.1"/>
    </source>
</evidence>
<keyword evidence="5" id="KW-0966">Cell projection</keyword>